<keyword evidence="1" id="KW-1133">Transmembrane helix</keyword>
<dbReference type="Pfam" id="PF04956">
    <property type="entry name" value="TrbC"/>
    <property type="match status" value="1"/>
</dbReference>
<keyword evidence="1" id="KW-0812">Transmembrane</keyword>
<gene>
    <name evidence="3" type="ORF">ACFQDM_15800</name>
</gene>
<organism evidence="3 4">
    <name type="scientific">Ponticaulis profundi</name>
    <dbReference type="NCBI Taxonomy" id="2665222"/>
    <lineage>
        <taxon>Bacteria</taxon>
        <taxon>Pseudomonadati</taxon>
        <taxon>Pseudomonadota</taxon>
        <taxon>Alphaproteobacteria</taxon>
        <taxon>Hyphomonadales</taxon>
        <taxon>Hyphomonadaceae</taxon>
        <taxon>Ponticaulis</taxon>
    </lineage>
</organism>
<accession>A0ABW1SD92</accession>
<dbReference type="InterPro" id="IPR007039">
    <property type="entry name" value="TrbC/VirB2"/>
</dbReference>
<dbReference type="RefSeq" id="WP_255352906.1">
    <property type="nucleotide sequence ID" value="NZ_JBHSSW010000055.1"/>
</dbReference>
<dbReference type="EMBL" id="JBHSSW010000055">
    <property type="protein sequence ID" value="MFC6199547.1"/>
    <property type="molecule type" value="Genomic_DNA"/>
</dbReference>
<proteinExistence type="predicted"/>
<dbReference type="Proteomes" id="UP001596303">
    <property type="component" value="Unassembled WGS sequence"/>
</dbReference>
<evidence type="ECO:0000256" key="1">
    <source>
        <dbReference type="SAM" id="Phobius"/>
    </source>
</evidence>
<comment type="caution">
    <text evidence="3">The sequence shown here is derived from an EMBL/GenBank/DDBJ whole genome shotgun (WGS) entry which is preliminary data.</text>
</comment>
<feature type="chain" id="PRO_5046439486" evidence="2">
    <location>
        <begin position="20"/>
        <end position="90"/>
    </location>
</feature>
<evidence type="ECO:0000256" key="2">
    <source>
        <dbReference type="SAM" id="SignalP"/>
    </source>
</evidence>
<name>A0ABW1SD92_9PROT</name>
<keyword evidence="2" id="KW-0732">Signal</keyword>
<keyword evidence="4" id="KW-1185">Reference proteome</keyword>
<protein>
    <submittedName>
        <fullName evidence="3">TrbC/VirB2 family protein</fullName>
    </submittedName>
</protein>
<evidence type="ECO:0000313" key="3">
    <source>
        <dbReference type="EMBL" id="MFC6199547.1"/>
    </source>
</evidence>
<feature type="signal peptide" evidence="2">
    <location>
        <begin position="1"/>
        <end position="19"/>
    </location>
</feature>
<reference evidence="4" key="1">
    <citation type="journal article" date="2019" name="Int. J. Syst. Evol. Microbiol.">
        <title>The Global Catalogue of Microorganisms (GCM) 10K type strain sequencing project: providing services to taxonomists for standard genome sequencing and annotation.</title>
        <authorList>
            <consortium name="The Broad Institute Genomics Platform"/>
            <consortium name="The Broad Institute Genome Sequencing Center for Infectious Disease"/>
            <person name="Wu L."/>
            <person name="Ma J."/>
        </authorList>
    </citation>
    <scope>NUCLEOTIDE SEQUENCE [LARGE SCALE GENOMIC DNA]</scope>
    <source>
        <strain evidence="4">CGMCC-1.15741</strain>
    </source>
</reference>
<sequence>MLLAALAVMVLMIAEPAMAQDINLDPIQNFLQGLVDALTGPLGMIIATLALIGVFITWFFGIIDFRQAMWVVIAIAGIGGATTMVEALWA</sequence>
<evidence type="ECO:0000313" key="4">
    <source>
        <dbReference type="Proteomes" id="UP001596303"/>
    </source>
</evidence>
<keyword evidence="1" id="KW-0472">Membrane</keyword>
<feature type="transmembrane region" description="Helical" evidence="1">
    <location>
        <begin position="43"/>
        <end position="63"/>
    </location>
</feature>
<feature type="transmembrane region" description="Helical" evidence="1">
    <location>
        <begin position="70"/>
        <end position="89"/>
    </location>
</feature>